<dbReference type="PANTHER" id="PTHR35089">
    <property type="entry name" value="CHAPERONE PROTEIN SKP"/>
    <property type="match status" value="1"/>
</dbReference>
<sequence length="198" mass="21231">MNLLRSSLVASLIAVTGLSVVPVSSARAADDLGGNAVTGVCLLSREAIFAQAKVGQAASERLGQLAEQSRSQLVSQRKPLEADIQSFQKKQSSLSEAQRTKEGSALQQRMQTFQTQAGELNQRIQLTRAKVMQRIGLDAQPIVASSYKSHHCGLLLNRDAVLAGNLANDLTPDVVHGLDQKITTMTFNLEPLPTAKGK</sequence>
<name>A0ABW0QVC9_9GAMM</name>
<dbReference type="SUPFAM" id="SSF111384">
    <property type="entry name" value="OmpH-like"/>
    <property type="match status" value="1"/>
</dbReference>
<proteinExistence type="inferred from homology"/>
<reference evidence="5" key="1">
    <citation type="journal article" date="2019" name="Int. J. Syst. Evol. Microbiol.">
        <title>The Global Catalogue of Microorganisms (GCM) 10K type strain sequencing project: providing services to taxonomists for standard genome sequencing and annotation.</title>
        <authorList>
            <consortium name="The Broad Institute Genomics Platform"/>
            <consortium name="The Broad Institute Genome Sequencing Center for Infectious Disease"/>
            <person name="Wu L."/>
            <person name="Ma J."/>
        </authorList>
    </citation>
    <scope>NUCLEOTIDE SEQUENCE [LARGE SCALE GENOMIC DNA]</scope>
    <source>
        <strain evidence="5">CGMCC 1.16619</strain>
    </source>
</reference>
<dbReference type="SMART" id="SM00935">
    <property type="entry name" value="OmpH"/>
    <property type="match status" value="1"/>
</dbReference>
<dbReference type="InterPro" id="IPR005632">
    <property type="entry name" value="Chaperone_Skp"/>
</dbReference>
<feature type="chain" id="PRO_5046046201" evidence="3">
    <location>
        <begin position="29"/>
        <end position="198"/>
    </location>
</feature>
<protein>
    <submittedName>
        <fullName evidence="4">OmpH family outer membrane protein</fullName>
    </submittedName>
</protein>
<accession>A0ABW0QVC9</accession>
<dbReference type="InterPro" id="IPR024930">
    <property type="entry name" value="Skp_dom_sf"/>
</dbReference>
<evidence type="ECO:0000256" key="1">
    <source>
        <dbReference type="ARBA" id="ARBA00009091"/>
    </source>
</evidence>
<evidence type="ECO:0000256" key="3">
    <source>
        <dbReference type="SAM" id="SignalP"/>
    </source>
</evidence>
<dbReference type="RefSeq" id="WP_377320876.1">
    <property type="nucleotide sequence ID" value="NZ_JBHSNF010000003.1"/>
</dbReference>
<gene>
    <name evidence="4" type="ORF">ACFPPA_13790</name>
</gene>
<dbReference type="Pfam" id="PF03938">
    <property type="entry name" value="OmpH"/>
    <property type="match status" value="1"/>
</dbReference>
<evidence type="ECO:0000313" key="5">
    <source>
        <dbReference type="Proteomes" id="UP001596114"/>
    </source>
</evidence>
<comment type="caution">
    <text evidence="4">The sequence shown here is derived from an EMBL/GenBank/DDBJ whole genome shotgun (WGS) entry which is preliminary data.</text>
</comment>
<organism evidence="4 5">
    <name type="scientific">Rhodanobacter ginsengisoli</name>
    <dbReference type="NCBI Taxonomy" id="418646"/>
    <lineage>
        <taxon>Bacteria</taxon>
        <taxon>Pseudomonadati</taxon>
        <taxon>Pseudomonadota</taxon>
        <taxon>Gammaproteobacteria</taxon>
        <taxon>Lysobacterales</taxon>
        <taxon>Rhodanobacteraceae</taxon>
        <taxon>Rhodanobacter</taxon>
    </lineage>
</organism>
<feature type="signal peptide" evidence="3">
    <location>
        <begin position="1"/>
        <end position="28"/>
    </location>
</feature>
<dbReference type="Gene3D" id="3.30.910.20">
    <property type="entry name" value="Skp domain"/>
    <property type="match status" value="1"/>
</dbReference>
<comment type="similarity">
    <text evidence="1">Belongs to the Skp family.</text>
</comment>
<evidence type="ECO:0000313" key="4">
    <source>
        <dbReference type="EMBL" id="MFC5526809.1"/>
    </source>
</evidence>
<dbReference type="PANTHER" id="PTHR35089:SF1">
    <property type="entry name" value="CHAPERONE PROTEIN SKP"/>
    <property type="match status" value="1"/>
</dbReference>
<keyword evidence="2 3" id="KW-0732">Signal</keyword>
<keyword evidence="5" id="KW-1185">Reference proteome</keyword>
<dbReference type="Proteomes" id="UP001596114">
    <property type="component" value="Unassembled WGS sequence"/>
</dbReference>
<dbReference type="EMBL" id="JBHSNF010000003">
    <property type="protein sequence ID" value="MFC5526809.1"/>
    <property type="molecule type" value="Genomic_DNA"/>
</dbReference>
<evidence type="ECO:0000256" key="2">
    <source>
        <dbReference type="ARBA" id="ARBA00022729"/>
    </source>
</evidence>